<dbReference type="RefSeq" id="WP_311715911.1">
    <property type="nucleotide sequence ID" value="NZ_JAVREZ010000007.1"/>
</dbReference>
<feature type="region of interest" description="Disordered" evidence="1">
    <location>
        <begin position="257"/>
        <end position="411"/>
    </location>
</feature>
<dbReference type="EMBL" id="JAVREZ010000007">
    <property type="protein sequence ID" value="MDT0482955.1"/>
    <property type="molecule type" value="Genomic_DNA"/>
</dbReference>
<protein>
    <recommendedName>
        <fullName evidence="4">UL36 very large tegument protein</fullName>
    </recommendedName>
</protein>
<evidence type="ECO:0008006" key="4">
    <source>
        <dbReference type="Google" id="ProtNLM"/>
    </source>
</evidence>
<proteinExistence type="predicted"/>
<accession>A0ABU2VBM0</accession>
<name>A0ABU2VBM0_9ACTN</name>
<gene>
    <name evidence="2" type="ORF">RNB18_22585</name>
</gene>
<organism evidence="2 3">
    <name type="scientific">Streptomyces doebereineriae</name>
    <dbReference type="NCBI Taxonomy" id="3075528"/>
    <lineage>
        <taxon>Bacteria</taxon>
        <taxon>Bacillati</taxon>
        <taxon>Actinomycetota</taxon>
        <taxon>Actinomycetes</taxon>
        <taxon>Kitasatosporales</taxon>
        <taxon>Streptomycetaceae</taxon>
        <taxon>Streptomyces</taxon>
    </lineage>
</organism>
<dbReference type="Proteomes" id="UP001183824">
    <property type="component" value="Unassembled WGS sequence"/>
</dbReference>
<keyword evidence="3" id="KW-1185">Reference proteome</keyword>
<feature type="compositionally biased region" description="Pro residues" evidence="1">
    <location>
        <begin position="379"/>
        <end position="389"/>
    </location>
</feature>
<evidence type="ECO:0000313" key="3">
    <source>
        <dbReference type="Proteomes" id="UP001183824"/>
    </source>
</evidence>
<sequence length="637" mass="66372">MAVDQLPGRLREFVAYLDGLLARLDQGGGWCAVFWQRDPDGMQACLDGREVPPWDVVEALLQDLATAYGPEVAHVEAERARPLHAAAQAAHDARPGGRDALGDRFDVMLREQRYAAERQAELGRLLASATTQEEADAIRLDLAWARDDHERAVRRCAELQSRMAELDGRSMGGRARAIRRGQVADGGVFRGAYEGGGDASGGSGHAPGGAGGYGGYGGDAGSGGRGLGGYAGEAAGGGGHVAGDTGLRGREAGRYGDAVTGFGSHESGVRGADGRGDEFPDMPQQRDTTSTTGTGATHGGPAEQWPGPAEAARSGRTPQWSGSSDAVRPGYSQHPSASADATRPGPHQHSEADASHTTYAPYQQASPAVTRPDAEAPQQPTPAAQPPEAPALTSKRKRRRGSARFAGMAEEGGAPVVVPPAAVPDLPTVPVSKGRTPRGARFAGAAEAVEERSGQRGEAADVAARRETADTIATLMRLRAEGRTGEAHALLAEIAHWPADRFPLLAAELQHAGLRADWATLLWEAASLPADRLVAAADALVAAGRSADGEQVLRQGVARPAGEIGTAVLGLVAEGRRREVTALLDAYVRVRTPEEAARSAEPGPQTLVPLLLAAARGVSDERHWDLVHALRVAGFSA</sequence>
<evidence type="ECO:0000256" key="1">
    <source>
        <dbReference type="SAM" id="MobiDB-lite"/>
    </source>
</evidence>
<reference evidence="3" key="1">
    <citation type="submission" date="2023-07" db="EMBL/GenBank/DDBJ databases">
        <title>30 novel species of actinomycetes from the DSMZ collection.</title>
        <authorList>
            <person name="Nouioui I."/>
        </authorList>
    </citation>
    <scope>NUCLEOTIDE SEQUENCE [LARGE SCALE GENOMIC DNA]</scope>
    <source>
        <strain evidence="3">DSM 41640</strain>
    </source>
</reference>
<comment type="caution">
    <text evidence="2">The sequence shown here is derived from an EMBL/GenBank/DDBJ whole genome shotgun (WGS) entry which is preliminary data.</text>
</comment>
<evidence type="ECO:0000313" key="2">
    <source>
        <dbReference type="EMBL" id="MDT0482955.1"/>
    </source>
</evidence>
<feature type="compositionally biased region" description="Polar residues" evidence="1">
    <location>
        <begin position="355"/>
        <end position="367"/>
    </location>
</feature>